<name>A0ABW9KH57_9BACT</name>
<evidence type="ECO:0000256" key="1">
    <source>
        <dbReference type="SAM" id="SignalP"/>
    </source>
</evidence>
<feature type="chain" id="PRO_5047032432" evidence="1">
    <location>
        <begin position="28"/>
        <end position="59"/>
    </location>
</feature>
<feature type="signal peptide" evidence="1">
    <location>
        <begin position="1"/>
        <end position="27"/>
    </location>
</feature>
<keyword evidence="3" id="KW-1185">Reference proteome</keyword>
<protein>
    <submittedName>
        <fullName evidence="2">Uncharacterized protein</fullName>
    </submittedName>
</protein>
<gene>
    <name evidence="2" type="ORF">ACK2TP_04500</name>
</gene>
<reference evidence="2 3" key="1">
    <citation type="submission" date="2024-12" db="EMBL/GenBank/DDBJ databases">
        <authorList>
            <person name="Lee Y."/>
        </authorList>
    </citation>
    <scope>NUCLEOTIDE SEQUENCE [LARGE SCALE GENOMIC DNA]</scope>
    <source>
        <strain evidence="2 3">03SUJ4</strain>
    </source>
</reference>
<keyword evidence="1" id="KW-0732">Signal</keyword>
<evidence type="ECO:0000313" key="2">
    <source>
        <dbReference type="EMBL" id="MFN2975014.1"/>
    </source>
</evidence>
<evidence type="ECO:0000313" key="3">
    <source>
        <dbReference type="Proteomes" id="UP001634747"/>
    </source>
</evidence>
<dbReference type="Proteomes" id="UP001634747">
    <property type="component" value="Unassembled WGS sequence"/>
</dbReference>
<organism evidence="2 3">
    <name type="scientific">Terriglobus aquaticus</name>
    <dbReference type="NCBI Taxonomy" id="940139"/>
    <lineage>
        <taxon>Bacteria</taxon>
        <taxon>Pseudomonadati</taxon>
        <taxon>Acidobacteriota</taxon>
        <taxon>Terriglobia</taxon>
        <taxon>Terriglobales</taxon>
        <taxon>Acidobacteriaceae</taxon>
        <taxon>Terriglobus</taxon>
    </lineage>
</organism>
<sequence>MKTLRTVAIALALTAAATVASLPSVNAGDTTAKGKVMQASAPVPTCPPGDPNACGMFSR</sequence>
<dbReference type="RefSeq" id="WP_263413448.1">
    <property type="nucleotide sequence ID" value="NZ_BAABBH010000001.1"/>
</dbReference>
<comment type="caution">
    <text evidence="2">The sequence shown here is derived from an EMBL/GenBank/DDBJ whole genome shotgun (WGS) entry which is preliminary data.</text>
</comment>
<accession>A0ABW9KH57</accession>
<proteinExistence type="predicted"/>
<dbReference type="EMBL" id="JBJYXY010000001">
    <property type="protein sequence ID" value="MFN2975014.1"/>
    <property type="molecule type" value="Genomic_DNA"/>
</dbReference>